<dbReference type="GO" id="GO:0000139">
    <property type="term" value="C:Golgi membrane"/>
    <property type="evidence" value="ECO:0007669"/>
    <property type="project" value="UniProtKB-SubCell"/>
</dbReference>
<evidence type="ECO:0000256" key="4">
    <source>
        <dbReference type="ARBA" id="ARBA00022679"/>
    </source>
</evidence>
<comment type="subcellular location">
    <subcellularLocation>
        <location evidence="1">Golgi apparatus membrane</location>
        <topology evidence="1">Single-pass type II membrane protein</topology>
    </subcellularLocation>
</comment>
<reference evidence="9 10" key="1">
    <citation type="journal article" date="2018" name="Nat. Ecol. Evol.">
        <title>Shark genomes provide insights into elasmobranch evolution and the origin of vertebrates.</title>
        <authorList>
            <person name="Hara Y"/>
            <person name="Yamaguchi K"/>
            <person name="Onimaru K"/>
            <person name="Kadota M"/>
            <person name="Koyanagi M"/>
            <person name="Keeley SD"/>
            <person name="Tatsumi K"/>
            <person name="Tanaka K"/>
            <person name="Motone F"/>
            <person name="Kageyama Y"/>
            <person name="Nozu R"/>
            <person name="Adachi N"/>
            <person name="Nishimura O"/>
            <person name="Nakagawa R"/>
            <person name="Tanegashima C"/>
            <person name="Kiyatake I"/>
            <person name="Matsumoto R"/>
            <person name="Murakumo K"/>
            <person name="Nishida K"/>
            <person name="Terakita A"/>
            <person name="Kuratani S"/>
            <person name="Sato K"/>
            <person name="Hyodo S Kuraku.S."/>
        </authorList>
    </citation>
    <scope>NUCLEOTIDE SEQUENCE [LARGE SCALE GENOMIC DNA]</scope>
</reference>
<comment type="similarity">
    <text evidence="2">Belongs to the glycosyltransferase 32 family.</text>
</comment>
<dbReference type="GO" id="GO:0006493">
    <property type="term" value="P:protein O-linked glycosylation"/>
    <property type="evidence" value="ECO:0007669"/>
    <property type="project" value="TreeGrafter"/>
</dbReference>
<dbReference type="OMA" id="IWDCMEN"/>
<keyword evidence="4" id="KW-0808">Transferase</keyword>
<keyword evidence="5" id="KW-0333">Golgi apparatus</keyword>
<dbReference type="Pfam" id="PF04488">
    <property type="entry name" value="Gly_transf_sug"/>
    <property type="match status" value="1"/>
</dbReference>
<dbReference type="Pfam" id="PF04572">
    <property type="entry name" value="Gb3_synth"/>
    <property type="match status" value="1"/>
</dbReference>
<feature type="domain" description="Alpha 1,4-glycosyltransferase" evidence="8">
    <location>
        <begin position="221"/>
        <end position="352"/>
    </location>
</feature>
<name>A0A401SU12_CHIPU</name>
<dbReference type="InterPro" id="IPR029044">
    <property type="entry name" value="Nucleotide-diphossugar_trans"/>
</dbReference>
<evidence type="ECO:0000256" key="3">
    <source>
        <dbReference type="ARBA" id="ARBA00022676"/>
    </source>
</evidence>
<keyword evidence="10" id="KW-1185">Reference proteome</keyword>
<protein>
    <recommendedName>
        <fullName evidence="8">Alpha 1,4-glycosyltransferase domain-containing protein</fullName>
    </recommendedName>
</protein>
<keyword evidence="3" id="KW-0328">Glycosyltransferase</keyword>
<keyword evidence="7" id="KW-0812">Transmembrane</keyword>
<dbReference type="EMBL" id="BEZZ01000549">
    <property type="protein sequence ID" value="GCC33890.1"/>
    <property type="molecule type" value="Genomic_DNA"/>
</dbReference>
<evidence type="ECO:0000256" key="5">
    <source>
        <dbReference type="ARBA" id="ARBA00023034"/>
    </source>
</evidence>
<dbReference type="InterPro" id="IPR051981">
    <property type="entry name" value="Glycosyltransf_32"/>
</dbReference>
<dbReference type="STRING" id="137246.A0A401SU12"/>
<dbReference type="OrthoDB" id="407609at2759"/>
<dbReference type="SUPFAM" id="SSF53448">
    <property type="entry name" value="Nucleotide-diphospho-sugar transferases"/>
    <property type="match status" value="1"/>
</dbReference>
<dbReference type="Proteomes" id="UP000287033">
    <property type="component" value="Unassembled WGS sequence"/>
</dbReference>
<evidence type="ECO:0000256" key="7">
    <source>
        <dbReference type="SAM" id="Phobius"/>
    </source>
</evidence>
<evidence type="ECO:0000313" key="9">
    <source>
        <dbReference type="EMBL" id="GCC33890.1"/>
    </source>
</evidence>
<dbReference type="GO" id="GO:0008375">
    <property type="term" value="F:acetylglucosaminyltransferase activity"/>
    <property type="evidence" value="ECO:0007669"/>
    <property type="project" value="TreeGrafter"/>
</dbReference>
<evidence type="ECO:0000256" key="2">
    <source>
        <dbReference type="ARBA" id="ARBA00009003"/>
    </source>
</evidence>
<dbReference type="AlphaFoldDB" id="A0A401SU12"/>
<dbReference type="Gene3D" id="3.90.550.20">
    <property type="match status" value="1"/>
</dbReference>
<gene>
    <name evidence="9" type="ORF">chiPu_0012361</name>
</gene>
<evidence type="ECO:0000313" key="10">
    <source>
        <dbReference type="Proteomes" id="UP000287033"/>
    </source>
</evidence>
<dbReference type="InterPro" id="IPR007577">
    <property type="entry name" value="GlycoTrfase_DXD_sugar-bd_CS"/>
</dbReference>
<evidence type="ECO:0000259" key="8">
    <source>
        <dbReference type="Pfam" id="PF04572"/>
    </source>
</evidence>
<evidence type="ECO:0000256" key="6">
    <source>
        <dbReference type="ARBA" id="ARBA00023136"/>
    </source>
</evidence>
<comment type="caution">
    <text evidence="9">The sequence shown here is derived from an EMBL/GenBank/DDBJ whole genome shotgun (WGS) entry which is preliminary data.</text>
</comment>
<dbReference type="PANTHER" id="PTHR12042">
    <property type="entry name" value="LACTOSYLCERAMIDE 4-ALPHA-GALACTOSYLTRANSFERASE ALPHA- 1,4-GALACTOSYLTRANSFERASE"/>
    <property type="match status" value="1"/>
</dbReference>
<organism evidence="9 10">
    <name type="scientific">Chiloscyllium punctatum</name>
    <name type="common">Brownbanded bambooshark</name>
    <name type="synonym">Hemiscyllium punctatum</name>
    <dbReference type="NCBI Taxonomy" id="137246"/>
    <lineage>
        <taxon>Eukaryota</taxon>
        <taxon>Metazoa</taxon>
        <taxon>Chordata</taxon>
        <taxon>Craniata</taxon>
        <taxon>Vertebrata</taxon>
        <taxon>Chondrichthyes</taxon>
        <taxon>Elasmobranchii</taxon>
        <taxon>Galeomorphii</taxon>
        <taxon>Galeoidea</taxon>
        <taxon>Orectolobiformes</taxon>
        <taxon>Hemiscylliidae</taxon>
        <taxon>Chiloscyllium</taxon>
    </lineage>
</organism>
<sequence>MIRSHKTFIIILISVTIIVTHTLLNSSLNKGYFNLPEFRKMLQIYDGQLKWVIPGQVSPANTMIAKGPHPTTEPGIIFLQSSSELNPKPLVMCSIESAARLNPNKPVYFFMKAFTGNVSAYREPEYKGIPLLSSFKNVFILPLNFNELFNNTPLAGWYEKVDPSKEEYWIHVLSDGCRLALLWKYGGIYLDTDTISLKPLKFQNFIVAQSANYASNGILGFNRSHPFLENCLTDFVEKYNGAVWGQQGPTLITRNLKKWCGTDNLDQFLNKECKGIEYVPNYLFFPIPHTDWKQYFEKYRWNNSNDAVEKEFSKSNAVHVWNFLSGRQKYDIKGSQSLIEYFYQKYCPSTYGTLSN</sequence>
<feature type="transmembrane region" description="Helical" evidence="7">
    <location>
        <begin position="7"/>
        <end position="24"/>
    </location>
</feature>
<proteinExistence type="inferred from homology"/>
<keyword evidence="7" id="KW-1133">Transmembrane helix</keyword>
<accession>A0A401SU12</accession>
<dbReference type="PANTHER" id="PTHR12042:SF16">
    <property type="entry name" value="ALPHA-1,4-N-ACETYLGLUCOSAMINYLTRANSFERASE"/>
    <property type="match status" value="1"/>
</dbReference>
<keyword evidence="6 7" id="KW-0472">Membrane</keyword>
<evidence type="ECO:0000256" key="1">
    <source>
        <dbReference type="ARBA" id="ARBA00004323"/>
    </source>
</evidence>
<dbReference type="InterPro" id="IPR007652">
    <property type="entry name" value="A1-4-GlycosylTfrase_dom"/>
</dbReference>